<dbReference type="SUPFAM" id="SSF52402">
    <property type="entry name" value="Adenine nucleotide alpha hydrolases-like"/>
    <property type="match status" value="1"/>
</dbReference>
<feature type="compositionally biased region" description="Basic residues" evidence="1">
    <location>
        <begin position="333"/>
        <end position="342"/>
    </location>
</feature>
<sequence>MPITNPLHRYKWKVGEDPEGPFSEEEKEKREPVERDENGEIIIPRRRVLDLYEVLGLDDQATQDQIRAAYKKKALKHHPDKAPPSKKEEANSKFQKIAFAYAVLSDERRRARFDKTGSTEDALDEDEDFDWTEFYREQFATAVDVDAIDKLKKEYQGSEEEVKDILQAYEVHRGDLDKIYDSVMLCNVIDDDERFRAIIDLAIAEGRAGKYKKYTEEPVKNRQARLKRAQKEAKEAEQVSKEMEENKSKTGRKNKGGRKKEDGPEDVGDLAAMIKQRNLGRLDNLINRLEEKYNKDSELNELGPGPSKTKKTRKKRKSSPPESAFEEMAARGEKKRQKRTKGPRVSVWNPPAQSQRQARGRTPQPTMPYYSRKPAHMSLETALEEERRELLEEMGESPSTSRRRSLLDISPSPGFLPPRHGSIAGIGVGVTPPSSVRHHSLYSSSHSPLPSSPRRSSATATTTTTATTFNPSPATATTAPPTPRATTSSVAPPLPSAQRKGSVQSDGSVSPTRSTDLASGDKEKLGDNNNGASNQQHLNKPEHKSGPSIRWDLSTNMPPSVANRNAARRNAAQQPQEKPSNRLPSMAAVMSGLDLKVGFPSFVRGRDSSSSRSNATRGTSLDSRVSSLRPARSSSPKRRWLNPNTRGPVADPVKPPVVASKKETSPMVPATKEPTNPDSRPGSPEPEAKSSAPGEERLEKDRFDSENNPIETSDEDADESTSSDEDAVHEDDSDVKRGRKKAVEQEIPTNPGPKPLTTTKTAPEFRPNPDAADKPELIHSAKQGPVLKKPDVHPRTSFDSASATNTPFGSEDEAELSDIKRAQKLGIQMSSIDNTVQHRSIRTIIRGDYAEAQEETESSRRRQRKYLVATDLSEESVYALEWTIGTILRDGDTMFAVCAMHDETATPASVQIGDGAKAIQDAAAVVGSQTAETAEKAQNDSNSHLPRALFGRLGTDSKPSSVDARGMSKAESERVHAVEVISQTCVRLLRKTLLQVRVAVEAIHCKSPKHMITEAIDGLDPTLVIVGARGRSALKGVLLGSFSNYLVMHSSVPVMVARKKLKKQTKNKKTNVRLSNNLTTPKKLALAKVD</sequence>
<feature type="compositionally biased region" description="Low complexity" evidence="1">
    <location>
        <begin position="648"/>
        <end position="659"/>
    </location>
</feature>
<feature type="compositionally biased region" description="Basic and acidic residues" evidence="1">
    <location>
        <begin position="288"/>
        <end position="298"/>
    </location>
</feature>
<dbReference type="CDD" id="cd23659">
    <property type="entry name" value="USP_At3g01520-like"/>
    <property type="match status" value="1"/>
</dbReference>
<dbReference type="GO" id="GO:0005634">
    <property type="term" value="C:nucleus"/>
    <property type="evidence" value="ECO:0007669"/>
    <property type="project" value="TreeGrafter"/>
</dbReference>
<dbReference type="InterPro" id="IPR052594">
    <property type="entry name" value="J_domain-containing_protein"/>
</dbReference>
<feature type="compositionally biased region" description="Polar residues" evidence="1">
    <location>
        <begin position="797"/>
        <end position="808"/>
    </location>
</feature>
<feature type="compositionally biased region" description="Basic residues" evidence="1">
    <location>
        <begin position="308"/>
        <end position="318"/>
    </location>
</feature>
<accession>A0A100I5D3</accession>
<dbReference type="VEuPathDB" id="FungiDB:ATCC64974_60590"/>
<feature type="region of interest" description="Disordered" evidence="1">
    <location>
        <begin position="1"/>
        <end position="37"/>
    </location>
</feature>
<comment type="caution">
    <text evidence="3">The sequence shown here is derived from an EMBL/GenBank/DDBJ whole genome shotgun (WGS) entry which is preliminary data.</text>
</comment>
<dbReference type="PROSITE" id="PS00636">
    <property type="entry name" value="DNAJ_1"/>
    <property type="match status" value="1"/>
</dbReference>
<dbReference type="VEuPathDB" id="FungiDB:An02g01990"/>
<feature type="compositionally biased region" description="Low complexity" evidence="1">
    <location>
        <begin position="562"/>
        <end position="572"/>
    </location>
</feature>
<feature type="region of interest" description="Disordered" evidence="1">
    <location>
        <begin position="599"/>
        <end position="815"/>
    </location>
</feature>
<dbReference type="Gene3D" id="1.10.287.110">
    <property type="entry name" value="DnaJ domain"/>
    <property type="match status" value="1"/>
</dbReference>
<dbReference type="Pfam" id="PF00226">
    <property type="entry name" value="DnaJ"/>
    <property type="match status" value="1"/>
</dbReference>
<dbReference type="SMART" id="SM00271">
    <property type="entry name" value="DnaJ"/>
    <property type="match status" value="1"/>
</dbReference>
<evidence type="ECO:0000313" key="4">
    <source>
        <dbReference type="Proteomes" id="UP000068243"/>
    </source>
</evidence>
<dbReference type="InterPro" id="IPR014729">
    <property type="entry name" value="Rossmann-like_a/b/a_fold"/>
</dbReference>
<evidence type="ECO:0000256" key="1">
    <source>
        <dbReference type="SAM" id="MobiDB-lite"/>
    </source>
</evidence>
<feature type="compositionally biased region" description="Basic and acidic residues" evidence="1">
    <location>
        <begin position="24"/>
        <end position="37"/>
    </location>
</feature>
<feature type="domain" description="J" evidence="2">
    <location>
        <begin position="50"/>
        <end position="117"/>
    </location>
</feature>
<dbReference type="PaxDb" id="5061-CADANGAP00001661"/>
<feature type="compositionally biased region" description="Acidic residues" evidence="1">
    <location>
        <begin position="712"/>
        <end position="733"/>
    </location>
</feature>
<dbReference type="PRINTS" id="PR01438">
    <property type="entry name" value="UNVRSLSTRESS"/>
</dbReference>
<feature type="region of interest" description="Disordered" evidence="1">
    <location>
        <begin position="220"/>
        <end position="587"/>
    </location>
</feature>
<dbReference type="PRINTS" id="PR00625">
    <property type="entry name" value="JDOMAIN"/>
</dbReference>
<feature type="region of interest" description="Disordered" evidence="1">
    <location>
        <begin position="930"/>
        <end position="969"/>
    </location>
</feature>
<feature type="compositionally biased region" description="Polar residues" evidence="1">
    <location>
        <begin position="499"/>
        <end position="517"/>
    </location>
</feature>
<dbReference type="InterPro" id="IPR056453">
    <property type="entry name" value="HTH_DNAJC9"/>
</dbReference>
<dbReference type="EMBL" id="BCMY01000001">
    <property type="protein sequence ID" value="GAQ35025.1"/>
    <property type="molecule type" value="Genomic_DNA"/>
</dbReference>
<dbReference type="InterPro" id="IPR018253">
    <property type="entry name" value="DnaJ_domain_CS"/>
</dbReference>
<reference evidence="4" key="1">
    <citation type="journal article" date="2016" name="Genome Announc.">
        <title>Draft genome sequence of Aspergillus niger strain An76.</title>
        <authorList>
            <person name="Gong W."/>
            <person name="Cheng Z."/>
            <person name="Zhang H."/>
            <person name="Liu L."/>
            <person name="Gao P."/>
            <person name="Wang L."/>
        </authorList>
    </citation>
    <scope>NUCLEOTIDE SEQUENCE [LARGE SCALE GENOMIC DNA]</scope>
    <source>
        <strain evidence="4">An76</strain>
    </source>
</reference>
<dbReference type="InterPro" id="IPR006015">
    <property type="entry name" value="Universal_stress_UspA"/>
</dbReference>
<dbReference type="Proteomes" id="UP000068243">
    <property type="component" value="Unassembled WGS sequence"/>
</dbReference>
<dbReference type="PANTHER" id="PTHR44144">
    <property type="entry name" value="DNAJ HOMOLOG SUBFAMILY C MEMBER 9"/>
    <property type="match status" value="1"/>
</dbReference>
<feature type="compositionally biased region" description="Polar residues" evidence="1">
    <location>
        <begin position="610"/>
        <end position="626"/>
    </location>
</feature>
<dbReference type="SUPFAM" id="SSF46565">
    <property type="entry name" value="Chaperone J-domain"/>
    <property type="match status" value="1"/>
</dbReference>
<dbReference type="InterPro" id="IPR001623">
    <property type="entry name" value="DnaJ_domain"/>
</dbReference>
<dbReference type="VEuPathDB" id="FungiDB:M747DRAFT_52305"/>
<proteinExistence type="predicted"/>
<dbReference type="VEuPathDB" id="FungiDB:ASPNIDRAFT2_1184604"/>
<dbReference type="Gene3D" id="3.40.50.620">
    <property type="entry name" value="HUPs"/>
    <property type="match status" value="1"/>
</dbReference>
<feature type="compositionally biased region" description="Basic residues" evidence="1">
    <location>
        <begin position="249"/>
        <end position="258"/>
    </location>
</feature>
<feature type="compositionally biased region" description="Polar residues" evidence="1">
    <location>
        <begin position="527"/>
        <end position="538"/>
    </location>
</feature>
<dbReference type="VEuPathDB" id="FungiDB:ASPNIDRAFT2_1105769"/>
<dbReference type="OMA" id="CKNPRHL"/>
<dbReference type="InterPro" id="IPR006016">
    <property type="entry name" value="UspA"/>
</dbReference>
<feature type="compositionally biased region" description="Basic and acidic residues" evidence="1">
    <location>
        <begin position="694"/>
        <end position="705"/>
    </location>
</feature>
<dbReference type="VEuPathDB" id="FungiDB:M747DRAFT_327740"/>
<dbReference type="InterPro" id="IPR036869">
    <property type="entry name" value="J_dom_sf"/>
</dbReference>
<dbReference type="PROSITE" id="PS50076">
    <property type="entry name" value="DNAJ_2"/>
    <property type="match status" value="1"/>
</dbReference>
<name>A0A100I5D3_ASPNG</name>
<dbReference type="FunFam" id="1.10.287.110:FF:000110">
    <property type="entry name" value="DnaJ domain protein (AFU_orthologue AFUA_2G13210)"/>
    <property type="match status" value="1"/>
</dbReference>
<organism evidence="3 4">
    <name type="scientific">Aspergillus niger</name>
    <dbReference type="NCBI Taxonomy" id="5061"/>
    <lineage>
        <taxon>Eukaryota</taxon>
        <taxon>Fungi</taxon>
        <taxon>Dikarya</taxon>
        <taxon>Ascomycota</taxon>
        <taxon>Pezizomycotina</taxon>
        <taxon>Eurotiomycetes</taxon>
        <taxon>Eurotiomycetidae</taxon>
        <taxon>Eurotiales</taxon>
        <taxon>Aspergillaceae</taxon>
        <taxon>Aspergillus</taxon>
        <taxon>Aspergillus subgen. Circumdati</taxon>
    </lineage>
</organism>
<dbReference type="CDD" id="cd06257">
    <property type="entry name" value="DnaJ"/>
    <property type="match status" value="1"/>
</dbReference>
<dbReference type="VEuPathDB" id="FungiDB:An02g02000"/>
<feature type="compositionally biased region" description="Basic and acidic residues" evidence="1">
    <location>
        <begin position="229"/>
        <end position="248"/>
    </location>
</feature>
<feature type="compositionally biased region" description="Low complexity" evidence="1">
    <location>
        <begin position="441"/>
        <end position="491"/>
    </location>
</feature>
<dbReference type="PANTHER" id="PTHR44144:SF1">
    <property type="entry name" value="DNAJ HOMOLOG SUBFAMILY C MEMBER 9"/>
    <property type="match status" value="1"/>
</dbReference>
<evidence type="ECO:0000259" key="2">
    <source>
        <dbReference type="PROSITE" id="PS50076"/>
    </source>
</evidence>
<protein>
    <submittedName>
        <fullName evidence="3">Universal stress protein family domain protein</fullName>
    </submittedName>
</protein>
<gene>
    <name evidence="3" type="ORF">ABL_01008</name>
</gene>
<dbReference type="GO" id="GO:0005737">
    <property type="term" value="C:cytoplasm"/>
    <property type="evidence" value="ECO:0007669"/>
    <property type="project" value="TreeGrafter"/>
</dbReference>
<dbReference type="Pfam" id="PF23302">
    <property type="entry name" value="HTH_DNAJC9"/>
    <property type="match status" value="1"/>
</dbReference>
<evidence type="ECO:0000313" key="3">
    <source>
        <dbReference type="EMBL" id="GAQ35025.1"/>
    </source>
</evidence>
<dbReference type="OrthoDB" id="992776at2759"/>
<dbReference type="GO" id="GO:0031072">
    <property type="term" value="F:heat shock protein binding"/>
    <property type="evidence" value="ECO:0007669"/>
    <property type="project" value="TreeGrafter"/>
</dbReference>
<dbReference type="Pfam" id="PF00582">
    <property type="entry name" value="Usp"/>
    <property type="match status" value="1"/>
</dbReference>
<dbReference type="AlphaFoldDB" id="A0A100I5D3"/>
<dbReference type="VEuPathDB" id="FungiDB:ATCC64974_60580"/>